<dbReference type="PANTHER" id="PTHR24173">
    <property type="entry name" value="ANKYRIN REPEAT CONTAINING"/>
    <property type="match status" value="1"/>
</dbReference>
<evidence type="ECO:0008006" key="6">
    <source>
        <dbReference type="Google" id="ProtNLM"/>
    </source>
</evidence>
<evidence type="ECO:0000313" key="4">
    <source>
        <dbReference type="EMBL" id="KAJ5496476.1"/>
    </source>
</evidence>
<comment type="caution">
    <text evidence="4">The sequence shown here is derived from an EMBL/GenBank/DDBJ whole genome shotgun (WGS) entry which is preliminary data.</text>
</comment>
<organism evidence="4 5">
    <name type="scientific">Penicillium fimorum</name>
    <dbReference type="NCBI Taxonomy" id="1882269"/>
    <lineage>
        <taxon>Eukaryota</taxon>
        <taxon>Fungi</taxon>
        <taxon>Dikarya</taxon>
        <taxon>Ascomycota</taxon>
        <taxon>Pezizomycotina</taxon>
        <taxon>Eurotiomycetes</taxon>
        <taxon>Eurotiomycetidae</taxon>
        <taxon>Eurotiales</taxon>
        <taxon>Aspergillaceae</taxon>
        <taxon>Penicillium</taxon>
    </lineage>
</organism>
<dbReference type="PROSITE" id="PS50088">
    <property type="entry name" value="ANK_REPEAT"/>
    <property type="match status" value="5"/>
</dbReference>
<dbReference type="AlphaFoldDB" id="A0A9W9XNY0"/>
<dbReference type="Proteomes" id="UP001149954">
    <property type="component" value="Unassembled WGS sequence"/>
</dbReference>
<keyword evidence="2 3" id="KW-0040">ANK repeat</keyword>
<dbReference type="PRINTS" id="PR01415">
    <property type="entry name" value="ANKYRIN"/>
</dbReference>
<feature type="repeat" description="ANK" evidence="3">
    <location>
        <begin position="560"/>
        <end position="592"/>
    </location>
</feature>
<keyword evidence="1" id="KW-0677">Repeat</keyword>
<dbReference type="PANTHER" id="PTHR24173:SF74">
    <property type="entry name" value="ANKYRIN REPEAT DOMAIN-CONTAINING PROTEIN 16"/>
    <property type="match status" value="1"/>
</dbReference>
<proteinExistence type="predicted"/>
<reference evidence="4" key="2">
    <citation type="journal article" date="2023" name="IMA Fungus">
        <title>Comparative genomic study of the Penicillium genus elucidates a diverse pangenome and 15 lateral gene transfer events.</title>
        <authorList>
            <person name="Petersen C."/>
            <person name="Sorensen T."/>
            <person name="Nielsen M.R."/>
            <person name="Sondergaard T.E."/>
            <person name="Sorensen J.L."/>
            <person name="Fitzpatrick D.A."/>
            <person name="Frisvad J.C."/>
            <person name="Nielsen K.L."/>
        </authorList>
    </citation>
    <scope>NUCLEOTIDE SEQUENCE</scope>
    <source>
        <strain evidence="4">IBT 29495</strain>
    </source>
</reference>
<dbReference type="Pfam" id="PF12796">
    <property type="entry name" value="Ank_2"/>
    <property type="match status" value="2"/>
</dbReference>
<reference evidence="4" key="1">
    <citation type="submission" date="2022-12" db="EMBL/GenBank/DDBJ databases">
        <authorList>
            <person name="Petersen C."/>
        </authorList>
    </citation>
    <scope>NUCLEOTIDE SEQUENCE</scope>
    <source>
        <strain evidence="4">IBT 29495</strain>
    </source>
</reference>
<evidence type="ECO:0000313" key="5">
    <source>
        <dbReference type="Proteomes" id="UP001149954"/>
    </source>
</evidence>
<dbReference type="InterPro" id="IPR002110">
    <property type="entry name" value="Ankyrin_rpt"/>
</dbReference>
<protein>
    <recommendedName>
        <fullName evidence="6">Ankyrin repeat-containing domain</fullName>
    </recommendedName>
</protein>
<feature type="repeat" description="ANK" evidence="3">
    <location>
        <begin position="428"/>
        <end position="460"/>
    </location>
</feature>
<feature type="repeat" description="ANK" evidence="3">
    <location>
        <begin position="461"/>
        <end position="493"/>
    </location>
</feature>
<dbReference type="InterPro" id="IPR036770">
    <property type="entry name" value="Ankyrin_rpt-contain_sf"/>
</dbReference>
<gene>
    <name evidence="4" type="ORF">N7463_008463</name>
</gene>
<dbReference type="OrthoDB" id="20872at2759"/>
<evidence type="ECO:0000256" key="3">
    <source>
        <dbReference type="PROSITE-ProRule" id="PRU00023"/>
    </source>
</evidence>
<name>A0A9W9XNY0_9EURO</name>
<keyword evidence="5" id="KW-1185">Reference proteome</keyword>
<accession>A0A9W9XNY0</accession>
<evidence type="ECO:0000256" key="2">
    <source>
        <dbReference type="ARBA" id="ARBA00023043"/>
    </source>
</evidence>
<dbReference type="Gene3D" id="1.25.40.20">
    <property type="entry name" value="Ankyrin repeat-containing domain"/>
    <property type="match status" value="2"/>
</dbReference>
<dbReference type="PROSITE" id="PS50297">
    <property type="entry name" value="ANK_REP_REGION"/>
    <property type="match status" value="5"/>
</dbReference>
<evidence type="ECO:0000256" key="1">
    <source>
        <dbReference type="ARBA" id="ARBA00022737"/>
    </source>
</evidence>
<sequence>MSLQAVADNQPYHQATAIRLLADSLYESTCGSTALTNQTQIELGLLLGELNATETYTSSLGAECVHYVVLKKRLQTCHVILRELQKLVLHPDTLGAQSLISDIRARLSSVICGLDEVNLNMMISSQKIIETALRCFVDDIRAGKRDESVVSEILKDSSKLEEIKAWTRLQGELVATGIASDLLTLTRDFVISTLRRIIQTDGLLSVNNGNMAPVEEVYGSTAPAPTLELERQRSLDDDDWLSDEPTGLPFLPLPPKGFSFSDKRKSYSSQAQPYPGKETIREDFPIPVRLDMQDFTDTQKQALPIDDFPIPVKLDIHDTDTQKQALPIENFPIPTSTETTLQYTDMHLPEPVTVPTEQRTFNPSIDLHPFKVPIGLKKSRGMGRKVWNILRDPISSKENFIAAVKASQHQLVQTFLSKGADVNYQNTEGQTALMAAATSGHEPITRLLLEYGAKIDTRAVKGETALAIAAARGYDRIVRILIASGARVDVGKGLDKTALSHAAKYGEDRIVELLLDCGADINAISHTGETALALAALNGNMRVARLLLDRHATVDLMRYPWQTPLYKAVQSNEVEMVRLLVQHGADPSLKGGVGRKKTIFAIAKDLGRSQILEIFEQHGYHSGGQVRYQYF</sequence>
<dbReference type="EMBL" id="JAPWDS010000005">
    <property type="protein sequence ID" value="KAJ5496476.1"/>
    <property type="molecule type" value="Genomic_DNA"/>
</dbReference>
<feature type="repeat" description="ANK" evidence="3">
    <location>
        <begin position="494"/>
        <end position="526"/>
    </location>
</feature>
<dbReference type="SMART" id="SM00248">
    <property type="entry name" value="ANK"/>
    <property type="match status" value="6"/>
</dbReference>
<dbReference type="SUPFAM" id="SSF48403">
    <property type="entry name" value="Ankyrin repeat"/>
    <property type="match status" value="1"/>
</dbReference>
<feature type="repeat" description="ANK" evidence="3">
    <location>
        <begin position="527"/>
        <end position="559"/>
    </location>
</feature>